<accession>A0A949X2Y3</accession>
<reference evidence="1" key="1">
    <citation type="submission" date="2020-12" db="EMBL/GenBank/DDBJ databases">
        <title>Clostridium thailandense sp. nov., a novel acetogenic bacterium isolated from peat land soil in Thailand.</title>
        <authorList>
            <person name="Chaikitkaew S."/>
            <person name="Birkeland N.K."/>
        </authorList>
    </citation>
    <scope>NUCLEOTIDE SEQUENCE</scope>
    <source>
        <strain evidence="1">PL3</strain>
    </source>
</reference>
<dbReference type="EMBL" id="JAEEGC010000009">
    <property type="protein sequence ID" value="MBV7271803.1"/>
    <property type="molecule type" value="Genomic_DNA"/>
</dbReference>
<proteinExistence type="predicted"/>
<dbReference type="PANTHER" id="PTHR39450">
    <property type="entry name" value="MOLYBDOPTERIN OXIDOREDUCTASE, 4FE-4S CLUSTER-BINDING SUBUNIT"/>
    <property type="match status" value="1"/>
</dbReference>
<comment type="caution">
    <text evidence="1">The sequence shown here is derived from an EMBL/GenBank/DDBJ whole genome shotgun (WGS) entry which is preliminary data.</text>
</comment>
<dbReference type="InterPro" id="IPR012460">
    <property type="entry name" value="DUF1667"/>
</dbReference>
<evidence type="ECO:0000313" key="2">
    <source>
        <dbReference type="Proteomes" id="UP000694308"/>
    </source>
</evidence>
<evidence type="ECO:0000313" key="1">
    <source>
        <dbReference type="EMBL" id="MBV7271803.1"/>
    </source>
</evidence>
<protein>
    <submittedName>
        <fullName evidence="1">DUF1667 domain-containing protein</fullName>
    </submittedName>
</protein>
<dbReference type="Pfam" id="PF07892">
    <property type="entry name" value="DUF1667"/>
    <property type="match status" value="1"/>
</dbReference>
<dbReference type="AlphaFoldDB" id="A0A949X2Y3"/>
<organism evidence="1 2">
    <name type="scientific">Clostridium thailandense</name>
    <dbReference type="NCBI Taxonomy" id="2794346"/>
    <lineage>
        <taxon>Bacteria</taxon>
        <taxon>Bacillati</taxon>
        <taxon>Bacillota</taxon>
        <taxon>Clostridia</taxon>
        <taxon>Eubacteriales</taxon>
        <taxon>Clostridiaceae</taxon>
        <taxon>Clostridium</taxon>
    </lineage>
</organism>
<dbReference type="Proteomes" id="UP000694308">
    <property type="component" value="Unassembled WGS sequence"/>
</dbReference>
<keyword evidence="2" id="KW-1185">Reference proteome</keyword>
<dbReference type="PANTHER" id="PTHR39450:SF1">
    <property type="entry name" value="DUF1667 DOMAIN-CONTAINING PROTEIN"/>
    <property type="match status" value="1"/>
</dbReference>
<gene>
    <name evidence="1" type="ORF">I6U48_02590</name>
</gene>
<name>A0A949X2Y3_9CLOT</name>
<sequence length="120" mass="13252">MIKEIICNKCGENCILAIDKNDKEIEVYGNLCSEGINYANLELSSNKDILTTLVRIKGSKLVICPVKSTKPIDKSLWIECSKALSRLYVGAPIKIGDIVCKNILNTGVDIVCTKNIYKDT</sequence>
<dbReference type="RefSeq" id="WP_218318842.1">
    <property type="nucleotide sequence ID" value="NZ_JAEEGC010000009.1"/>
</dbReference>